<gene>
    <name evidence="2" type="ORF">Nans01_48750</name>
</gene>
<accession>A0A9W6UL00</accession>
<keyword evidence="3" id="KW-1185">Reference proteome</keyword>
<name>A0A9W6UL00_9ACTN</name>
<dbReference type="EMBL" id="BSQG01000018">
    <property type="protein sequence ID" value="GLU50524.1"/>
    <property type="molecule type" value="Genomic_DNA"/>
</dbReference>
<organism evidence="2 3">
    <name type="scientific">Nocardiopsis ansamitocini</name>
    <dbReference type="NCBI Taxonomy" id="1670832"/>
    <lineage>
        <taxon>Bacteria</taxon>
        <taxon>Bacillati</taxon>
        <taxon>Actinomycetota</taxon>
        <taxon>Actinomycetes</taxon>
        <taxon>Streptosporangiales</taxon>
        <taxon>Nocardiopsidaceae</taxon>
        <taxon>Nocardiopsis</taxon>
    </lineage>
</organism>
<dbReference type="Proteomes" id="UP001165092">
    <property type="component" value="Unassembled WGS sequence"/>
</dbReference>
<comment type="caution">
    <text evidence="2">The sequence shown here is derived from an EMBL/GenBank/DDBJ whole genome shotgun (WGS) entry which is preliminary data.</text>
</comment>
<evidence type="ECO:0000256" key="1">
    <source>
        <dbReference type="SAM" id="MobiDB-lite"/>
    </source>
</evidence>
<feature type="compositionally biased region" description="Basic and acidic residues" evidence="1">
    <location>
        <begin position="24"/>
        <end position="36"/>
    </location>
</feature>
<feature type="region of interest" description="Disordered" evidence="1">
    <location>
        <begin position="17"/>
        <end position="156"/>
    </location>
</feature>
<evidence type="ECO:0000313" key="3">
    <source>
        <dbReference type="Proteomes" id="UP001165092"/>
    </source>
</evidence>
<evidence type="ECO:0000313" key="2">
    <source>
        <dbReference type="EMBL" id="GLU50524.1"/>
    </source>
</evidence>
<feature type="compositionally biased region" description="Polar residues" evidence="1">
    <location>
        <begin position="72"/>
        <end position="81"/>
    </location>
</feature>
<protein>
    <submittedName>
        <fullName evidence="2">Uncharacterized protein</fullName>
    </submittedName>
</protein>
<reference evidence="2" key="1">
    <citation type="submission" date="2023-02" db="EMBL/GenBank/DDBJ databases">
        <title>Nocardiopsis ansamitocini NBRC 112285.</title>
        <authorList>
            <person name="Ichikawa N."/>
            <person name="Sato H."/>
            <person name="Tonouchi N."/>
        </authorList>
    </citation>
    <scope>NUCLEOTIDE SEQUENCE</scope>
    <source>
        <strain evidence="2">NBRC 112285</strain>
    </source>
</reference>
<proteinExistence type="predicted"/>
<sequence length="156" mass="16492">MLSAQGAVHGLGQAGADLGAHIGEGQRGHDRGHQQEHAGVFQGRGAAVGVMDPSQHKPLPHSIRAPLAGETQKVNGSNQTRAKGRSRGGRNRTPPNHSRQPTTTPDKPPAQLKKPCPHWQVSPRKSTEDVEVLGPLQNEVLPGKSADEGEQAESKS</sequence>
<dbReference type="AlphaFoldDB" id="A0A9W6UL00"/>
<feature type="compositionally biased region" description="Polar residues" evidence="1">
    <location>
        <begin position="93"/>
        <end position="105"/>
    </location>
</feature>